<dbReference type="EMBL" id="CALNXI010000166">
    <property type="protein sequence ID" value="CAH3021006.1"/>
    <property type="molecule type" value="Genomic_DNA"/>
</dbReference>
<name>A0ABN8LV73_9CNID</name>
<evidence type="ECO:0000313" key="2">
    <source>
        <dbReference type="Proteomes" id="UP001159427"/>
    </source>
</evidence>
<evidence type="ECO:0008006" key="3">
    <source>
        <dbReference type="Google" id="ProtNLM"/>
    </source>
</evidence>
<feature type="non-terminal residue" evidence="1">
    <location>
        <position position="1"/>
    </location>
</feature>
<evidence type="ECO:0000313" key="1">
    <source>
        <dbReference type="EMBL" id="CAH3021006.1"/>
    </source>
</evidence>
<gene>
    <name evidence="1" type="ORF">PEVE_00009491</name>
</gene>
<sequence>LLNTDLHSATNEFINALFSHFLYPLISRPTRLTSYSATLIDNIFNNNISASCDNGLIVNDLSDHLPIFTLCYSDAHSSTIKSKESVAIPNFSSQNINTFNNLLCEFVWNSLIYADENAAYNEFLQKCTEFYNKSFPIKKPSHEHESNYRSFRNKLSCLVHVARKNY</sequence>
<keyword evidence="2" id="KW-1185">Reference proteome</keyword>
<dbReference type="Proteomes" id="UP001159427">
    <property type="component" value="Unassembled WGS sequence"/>
</dbReference>
<accession>A0ABN8LV73</accession>
<comment type="caution">
    <text evidence="1">The sequence shown here is derived from an EMBL/GenBank/DDBJ whole genome shotgun (WGS) entry which is preliminary data.</text>
</comment>
<organism evidence="1 2">
    <name type="scientific">Porites evermanni</name>
    <dbReference type="NCBI Taxonomy" id="104178"/>
    <lineage>
        <taxon>Eukaryota</taxon>
        <taxon>Metazoa</taxon>
        <taxon>Cnidaria</taxon>
        <taxon>Anthozoa</taxon>
        <taxon>Hexacorallia</taxon>
        <taxon>Scleractinia</taxon>
        <taxon>Fungiina</taxon>
        <taxon>Poritidae</taxon>
        <taxon>Porites</taxon>
    </lineage>
</organism>
<reference evidence="1 2" key="1">
    <citation type="submission" date="2022-05" db="EMBL/GenBank/DDBJ databases">
        <authorList>
            <consortium name="Genoscope - CEA"/>
            <person name="William W."/>
        </authorList>
    </citation>
    <scope>NUCLEOTIDE SEQUENCE [LARGE SCALE GENOMIC DNA]</scope>
</reference>
<protein>
    <recommendedName>
        <fullName evidence="3">Reverse transcriptase</fullName>
    </recommendedName>
</protein>
<proteinExistence type="predicted"/>